<dbReference type="WBParaSite" id="DME_0000501301-mRNA-1">
    <property type="protein sequence ID" value="DME_0000501301-mRNA-1"/>
    <property type="gene ID" value="DME_0000501301"/>
</dbReference>
<feature type="active site" description="Charge relay system" evidence="8">
    <location>
        <position position="29"/>
    </location>
</feature>
<dbReference type="AlphaFoldDB" id="A0A158Q4J3"/>
<evidence type="ECO:0000256" key="4">
    <source>
        <dbReference type="ARBA" id="ARBA00022438"/>
    </source>
</evidence>
<comment type="catalytic activity">
    <reaction evidence="1">
        <text>Release of an N-terminal tripeptide from a polypeptide.</text>
        <dbReference type="EC" id="3.4.14.10"/>
    </reaction>
</comment>
<dbReference type="EC" id="3.4.14.10" evidence="3"/>
<reference evidence="16" key="1">
    <citation type="submission" date="2016-04" db="UniProtKB">
        <authorList>
            <consortium name="WormBaseParasite"/>
        </authorList>
    </citation>
    <scope>IDENTIFICATION</scope>
</reference>
<accession>A0A158Q4J3</accession>
<keyword evidence="7 8" id="KW-0720">Serine protease</keyword>
<dbReference type="GO" id="GO:0008240">
    <property type="term" value="F:tripeptidyl-peptidase activity"/>
    <property type="evidence" value="ECO:0007669"/>
    <property type="project" value="UniProtKB-EC"/>
</dbReference>
<dbReference type="Gene3D" id="2.60.40.3170">
    <property type="match status" value="1"/>
</dbReference>
<comment type="similarity">
    <text evidence="2 8">Belongs to the peptidase S8 family.</text>
</comment>
<dbReference type="InterPro" id="IPR048384">
    <property type="entry name" value="TPPII_GBD"/>
</dbReference>
<evidence type="ECO:0000256" key="2">
    <source>
        <dbReference type="ARBA" id="ARBA00011073"/>
    </source>
</evidence>
<keyword evidence="5 8" id="KW-0645">Protease</keyword>
<evidence type="ECO:0000259" key="11">
    <source>
        <dbReference type="Pfam" id="PF21223"/>
    </source>
</evidence>
<dbReference type="Proteomes" id="UP000038040">
    <property type="component" value="Unplaced"/>
</dbReference>
<reference evidence="13 15" key="2">
    <citation type="submission" date="2018-11" db="EMBL/GenBank/DDBJ databases">
        <authorList>
            <consortium name="Pathogen Informatics"/>
        </authorList>
    </citation>
    <scope>NUCLEOTIDE SEQUENCE [LARGE SCALE GENOMIC DNA]</scope>
</reference>
<evidence type="ECO:0000256" key="6">
    <source>
        <dbReference type="ARBA" id="ARBA00022801"/>
    </source>
</evidence>
<gene>
    <name evidence="13" type="ORF">DME_LOCUS8812</name>
</gene>
<dbReference type="GO" id="GO:0005829">
    <property type="term" value="C:cytosol"/>
    <property type="evidence" value="ECO:0007669"/>
    <property type="project" value="TreeGrafter"/>
</dbReference>
<feature type="domain" description="Tripeptidyl-peptidase II first Ig-like" evidence="11">
    <location>
        <begin position="512"/>
        <end position="627"/>
    </location>
</feature>
<dbReference type="GO" id="GO:0004252">
    <property type="term" value="F:serine-type endopeptidase activity"/>
    <property type="evidence" value="ECO:0007669"/>
    <property type="project" value="UniProtKB-UniRule"/>
</dbReference>
<evidence type="ECO:0000256" key="8">
    <source>
        <dbReference type="PROSITE-ProRule" id="PRU01240"/>
    </source>
</evidence>
<dbReference type="Pfam" id="PF21223">
    <property type="entry name" value="TPPII_Ig-like-1"/>
    <property type="match status" value="1"/>
</dbReference>
<evidence type="ECO:0000313" key="14">
    <source>
        <dbReference type="Proteomes" id="UP000038040"/>
    </source>
</evidence>
<dbReference type="Pfam" id="PF12580">
    <property type="entry name" value="TPPII"/>
    <property type="match status" value="1"/>
</dbReference>
<feature type="active site" description="Charge relay system" evidence="8">
    <location>
        <position position="437"/>
    </location>
</feature>
<dbReference type="PRINTS" id="PR00723">
    <property type="entry name" value="SUBTILISIN"/>
</dbReference>
<dbReference type="PANTHER" id="PTHR43806:SF14">
    <property type="entry name" value="TRIPEPTIDYL-PEPTIDASE 2"/>
    <property type="match status" value="1"/>
</dbReference>
<dbReference type="Gene3D" id="1.25.40.710">
    <property type="match status" value="1"/>
</dbReference>
<feature type="active site" description="Charge relay system" evidence="8">
    <location>
        <position position="249"/>
    </location>
</feature>
<keyword evidence="6 8" id="KW-0378">Hydrolase</keyword>
<evidence type="ECO:0000259" key="9">
    <source>
        <dbReference type="Pfam" id="PF00082"/>
    </source>
</evidence>
<dbReference type="InterPro" id="IPR036852">
    <property type="entry name" value="Peptidase_S8/S53_dom_sf"/>
</dbReference>
<dbReference type="SUPFAM" id="SSF52743">
    <property type="entry name" value="Subtilisin-like"/>
    <property type="match status" value="1"/>
</dbReference>
<dbReference type="EMBL" id="UYYG01001172">
    <property type="protein sequence ID" value="VDN58839.1"/>
    <property type="molecule type" value="Genomic_DNA"/>
</dbReference>
<evidence type="ECO:0000256" key="5">
    <source>
        <dbReference type="ARBA" id="ARBA00022670"/>
    </source>
</evidence>
<evidence type="ECO:0000259" key="12">
    <source>
        <dbReference type="Pfam" id="PF21316"/>
    </source>
</evidence>
<dbReference type="InterPro" id="IPR023828">
    <property type="entry name" value="Peptidase_S8_Ser-AS"/>
</dbReference>
<evidence type="ECO:0000313" key="15">
    <source>
        <dbReference type="Proteomes" id="UP000274756"/>
    </source>
</evidence>
<protein>
    <recommendedName>
        <fullName evidence="3">tripeptidyl-peptidase II</fullName>
        <ecNumber evidence="3">3.4.14.10</ecNumber>
    </recommendedName>
</protein>
<dbReference type="InterPro" id="IPR046939">
    <property type="entry name" value="TPPII_C_sf"/>
</dbReference>
<keyword evidence="15" id="KW-1185">Reference proteome</keyword>
<feature type="domain" description="Tripeptidyl-peptidase II galactose-binding" evidence="12">
    <location>
        <begin position="638"/>
        <end position="700"/>
    </location>
</feature>
<dbReference type="Pfam" id="PF21316">
    <property type="entry name" value="TPPII_GBD"/>
    <property type="match status" value="1"/>
</dbReference>
<dbReference type="STRING" id="318479.A0A158Q4J3"/>
<feature type="domain" description="Tripeptidyl peptidase II second Ig-like" evidence="10">
    <location>
        <begin position="746"/>
        <end position="928"/>
    </location>
</feature>
<sequence>MTDALNSEEQFLTKYPEYDGRGILIGILDTGVDPSVPGLQVTSDGRRKIVDVINCTGAGDVDTSTVRTIENGRILGLSGRELKIPESWINPTGKYFVGIKPIFELYPDSLLKRMKKERKMEFDNIHRAELGDARRLLNAHEENVGATSDKIIDKEERENLNSYVELLKKYENMEDFGPVADCIVFHDGEKYRACIDTSFRGRLNMVQLLTDFRESGEYAQLSDKDMLNYSVNIRNEGRLLEICVPCSNHGTHVANIAAAYCPTEPKRSGLAPGAQIVSLCIGDSRLGTMETGTAFTRAASLISLTSLIAYCIEMKVDVINVSYGEAVHFLNVGDIIEKFDEMIKKHGILAVCCAGNGGPALSTGSALGSTSSYAIGVGAIVSPEMMETMYSTRDQIPSTFFQCADGAMGVSFAAPGAAITGVAKFSLRGNQLLNGTSMSSPNACGSIACLLSGLKAKGVSWSPFLIRLALENTAAFCTSFCRFAAGNGILQIDSAFEFTMKHHKSISPLLTNFDVRVDENGNRGIYLRELYETKKAREYSILIEPIFKPNSDNEEKINFEKHLVFTCDGSFVSYPKKMEMIHQDRSINVLIDPTNLQPGIANFTQILAYDSDNITLGPLFRIPITVIKPLVLDESSLLLKSMDERKVKIYIQAVQIVPNTNYRFTEFRKLVTLEPLSEVSYIIPLKSGRTMELCITKTWQYMFESDISVELNFRGTKPLSQSLNFMSSEFVHTFHVRNINSCFDLISPAITYRHLFQPIQPSESKIEPLLRKDDLTSSDGPPMLRLLLSYSYTQIQASEVTIFFPGISRYLYENCLNDVFIMIFSQSMEYISSSSCFPEKYAFKLEKGEYRIRVQIRHENDQLLEKYRDMPITVKSRLLHPINVDCYSDLQSAVKGSGKRIIDKMMKPGEQLVVYFSRLSEDKIPKSVVGGFYLHGMLAIAKNDLVRKIVQYPITYVFSEKPQWHSKGHSSVNVVKKKDDALVNGLQIMNDAIRDVQIKFLQRVNKTDAAKIIEQLAKDYPDSIMTMQSILSYLVNKRQSNDVDDPVKADEQIFALIERILVFAKPNEVLKYFGAKGQFLEADIAQKS</sequence>
<evidence type="ECO:0000256" key="3">
    <source>
        <dbReference type="ARBA" id="ARBA00012462"/>
    </source>
</evidence>
<dbReference type="InterPro" id="IPR022229">
    <property type="entry name" value="TPPII_Ig-like-2"/>
</dbReference>
<feature type="domain" description="Peptidase S8/S53" evidence="9">
    <location>
        <begin position="20"/>
        <end position="474"/>
    </location>
</feature>
<dbReference type="InterPro" id="IPR050131">
    <property type="entry name" value="Peptidase_S8_subtilisin-like"/>
</dbReference>
<keyword evidence="4" id="KW-0031">Aminopeptidase</keyword>
<dbReference type="OrthoDB" id="10256524at2759"/>
<dbReference type="GO" id="GO:0006508">
    <property type="term" value="P:proteolysis"/>
    <property type="evidence" value="ECO:0007669"/>
    <property type="project" value="UniProtKB-KW"/>
</dbReference>
<name>A0A158Q4J3_DRAME</name>
<evidence type="ECO:0000313" key="16">
    <source>
        <dbReference type="WBParaSite" id="DME_0000501301-mRNA-1"/>
    </source>
</evidence>
<dbReference type="InterPro" id="IPR000209">
    <property type="entry name" value="Peptidase_S8/S53_dom"/>
</dbReference>
<dbReference type="PANTHER" id="PTHR43806">
    <property type="entry name" value="PEPTIDASE S8"/>
    <property type="match status" value="1"/>
</dbReference>
<evidence type="ECO:0000256" key="7">
    <source>
        <dbReference type="ARBA" id="ARBA00022825"/>
    </source>
</evidence>
<proteinExistence type="inferred from homology"/>
<organism evidence="14 16">
    <name type="scientific">Dracunculus medinensis</name>
    <name type="common">Guinea worm</name>
    <dbReference type="NCBI Taxonomy" id="318479"/>
    <lineage>
        <taxon>Eukaryota</taxon>
        <taxon>Metazoa</taxon>
        <taxon>Ecdysozoa</taxon>
        <taxon>Nematoda</taxon>
        <taxon>Chromadorea</taxon>
        <taxon>Rhabditida</taxon>
        <taxon>Spirurina</taxon>
        <taxon>Dracunculoidea</taxon>
        <taxon>Dracunculidae</taxon>
        <taxon>Dracunculus</taxon>
    </lineage>
</organism>
<evidence type="ECO:0000256" key="1">
    <source>
        <dbReference type="ARBA" id="ARBA00001910"/>
    </source>
</evidence>
<dbReference type="InterPro" id="IPR048383">
    <property type="entry name" value="TPPII_Ig-like-1"/>
</dbReference>
<evidence type="ECO:0000259" key="10">
    <source>
        <dbReference type="Pfam" id="PF12580"/>
    </source>
</evidence>
<dbReference type="Gene3D" id="2.20.25.690">
    <property type="match status" value="2"/>
</dbReference>
<dbReference type="InterPro" id="IPR046940">
    <property type="entry name" value="TPPII_Ig-like_sf"/>
</dbReference>
<dbReference type="PROSITE" id="PS00138">
    <property type="entry name" value="SUBTILASE_SER"/>
    <property type="match status" value="1"/>
</dbReference>
<dbReference type="InterPro" id="IPR015500">
    <property type="entry name" value="Peptidase_S8_subtilisin-rel"/>
</dbReference>
<dbReference type="Proteomes" id="UP000274756">
    <property type="component" value="Unassembled WGS sequence"/>
</dbReference>
<dbReference type="Pfam" id="PF00082">
    <property type="entry name" value="Peptidase_S8"/>
    <property type="match status" value="1"/>
</dbReference>
<evidence type="ECO:0000313" key="13">
    <source>
        <dbReference type="EMBL" id="VDN58839.1"/>
    </source>
</evidence>
<dbReference type="GO" id="GO:0004177">
    <property type="term" value="F:aminopeptidase activity"/>
    <property type="evidence" value="ECO:0007669"/>
    <property type="project" value="UniProtKB-KW"/>
</dbReference>
<dbReference type="Gene3D" id="3.40.50.200">
    <property type="entry name" value="Peptidase S8/S53 domain"/>
    <property type="match status" value="1"/>
</dbReference>
<dbReference type="PROSITE" id="PS51892">
    <property type="entry name" value="SUBTILASE"/>
    <property type="match status" value="1"/>
</dbReference>